<evidence type="ECO:0000256" key="2">
    <source>
        <dbReference type="ARBA" id="ARBA00004604"/>
    </source>
</evidence>
<comment type="subcellular location">
    <subcellularLocation>
        <location evidence="1">Chromosome</location>
    </subcellularLocation>
    <subcellularLocation>
        <location evidence="2">Nucleus</location>
        <location evidence="2">Nucleolus</location>
    </subcellularLocation>
</comment>
<feature type="compositionally biased region" description="Basic and acidic residues" evidence="10">
    <location>
        <begin position="14"/>
        <end position="24"/>
    </location>
</feature>
<dbReference type="GO" id="GO:0005730">
    <property type="term" value="C:nucleolus"/>
    <property type="evidence" value="ECO:0007669"/>
    <property type="project" value="UniProtKB-SubCell"/>
</dbReference>
<name>A0AAW1SLN9_9CHLO</name>
<dbReference type="PROSITE" id="PS50090">
    <property type="entry name" value="MYB_LIKE"/>
    <property type="match status" value="1"/>
</dbReference>
<keyword evidence="5 9" id="KW-0175">Coiled coil</keyword>
<feature type="domain" description="Myb-like" evidence="11">
    <location>
        <begin position="6"/>
        <end position="63"/>
    </location>
</feature>
<evidence type="ECO:0000256" key="6">
    <source>
        <dbReference type="ARBA" id="ARBA00023125"/>
    </source>
</evidence>
<dbReference type="AlphaFoldDB" id="A0AAW1SLN9"/>
<feature type="domain" description="HTH myb-type" evidence="12">
    <location>
        <begin position="11"/>
        <end position="67"/>
    </location>
</feature>
<evidence type="ECO:0000259" key="12">
    <source>
        <dbReference type="PROSITE" id="PS51294"/>
    </source>
</evidence>
<dbReference type="Pfam" id="PF00538">
    <property type="entry name" value="Linker_histone"/>
    <property type="match status" value="1"/>
</dbReference>
<evidence type="ECO:0000256" key="5">
    <source>
        <dbReference type="ARBA" id="ARBA00023054"/>
    </source>
</evidence>
<dbReference type="InterPro" id="IPR009057">
    <property type="entry name" value="Homeodomain-like_sf"/>
</dbReference>
<sequence>MSRMKKAGPPKQKWTSEEESALREGVSKYGVGKWRLIQKDGIFAGVLRNRSNVDLKDKWRNLNMDSYTAAKEKARKRSKGVNKSSSKKPSRKARAGAAAKKAKRRALDEDLEMEDDQAFDDDDEEDDLEEQEEEEDDQQLTVAPVAHRRFPEMPLVADMIMAAIISLWHATGSSVDDVTEWIQDQYDDRSPSQEDIQETLAQMVEESQLTCTGESGTSYTLSHAMSEAVAKEESNAARLTVPNHSEPAFRRREQREQRGWPMQGLLQAAEAAAAAVREAEEAAAYAAELCAAAEELEANG</sequence>
<dbReference type="Pfam" id="PF00249">
    <property type="entry name" value="Myb_DNA-binding"/>
    <property type="match status" value="1"/>
</dbReference>
<keyword evidence="7" id="KW-0804">Transcription</keyword>
<evidence type="ECO:0000256" key="7">
    <source>
        <dbReference type="ARBA" id="ARBA00023163"/>
    </source>
</evidence>
<evidence type="ECO:0000313" key="14">
    <source>
        <dbReference type="Proteomes" id="UP001485043"/>
    </source>
</evidence>
<evidence type="ECO:0000259" key="11">
    <source>
        <dbReference type="PROSITE" id="PS50090"/>
    </source>
</evidence>
<dbReference type="EMBL" id="JALJOV010001417">
    <property type="protein sequence ID" value="KAK9848171.1"/>
    <property type="molecule type" value="Genomic_DNA"/>
</dbReference>
<feature type="coiled-coil region" evidence="9">
    <location>
        <begin position="262"/>
        <end position="299"/>
    </location>
</feature>
<evidence type="ECO:0000256" key="1">
    <source>
        <dbReference type="ARBA" id="ARBA00004286"/>
    </source>
</evidence>
<dbReference type="PANTHER" id="PTHR46267">
    <property type="entry name" value="SINGLE MYB HISTONE 4"/>
    <property type="match status" value="1"/>
</dbReference>
<dbReference type="Proteomes" id="UP001485043">
    <property type="component" value="Unassembled WGS sequence"/>
</dbReference>
<dbReference type="PANTHER" id="PTHR46267:SF15">
    <property type="entry name" value="WINGED HELIX-TURN-HELIX TRANSCRIPTION REPRESSOR DNA-BINDING PROTEIN-RELATED"/>
    <property type="match status" value="1"/>
</dbReference>
<evidence type="ECO:0000256" key="10">
    <source>
        <dbReference type="SAM" id="MobiDB-lite"/>
    </source>
</evidence>
<gene>
    <name evidence="13" type="ORF">WJX84_004055</name>
</gene>
<organism evidence="13 14">
    <name type="scientific">Apatococcus fuscideae</name>
    <dbReference type="NCBI Taxonomy" id="2026836"/>
    <lineage>
        <taxon>Eukaryota</taxon>
        <taxon>Viridiplantae</taxon>
        <taxon>Chlorophyta</taxon>
        <taxon>core chlorophytes</taxon>
        <taxon>Trebouxiophyceae</taxon>
        <taxon>Chlorellales</taxon>
        <taxon>Chlorellaceae</taxon>
        <taxon>Apatococcus</taxon>
    </lineage>
</organism>
<dbReference type="InterPro" id="IPR017930">
    <property type="entry name" value="Myb_dom"/>
</dbReference>
<evidence type="ECO:0000313" key="13">
    <source>
        <dbReference type="EMBL" id="KAK9848171.1"/>
    </source>
</evidence>
<dbReference type="Gene3D" id="1.10.246.220">
    <property type="match status" value="1"/>
</dbReference>
<evidence type="ECO:0000256" key="8">
    <source>
        <dbReference type="ARBA" id="ARBA00023242"/>
    </source>
</evidence>
<keyword evidence="3" id="KW-0158">Chromosome</keyword>
<dbReference type="InterPro" id="IPR044597">
    <property type="entry name" value="SMH1-6"/>
</dbReference>
<dbReference type="GO" id="GO:0000786">
    <property type="term" value="C:nucleosome"/>
    <property type="evidence" value="ECO:0007669"/>
    <property type="project" value="InterPro"/>
</dbReference>
<evidence type="ECO:0008006" key="15">
    <source>
        <dbReference type="Google" id="ProtNLM"/>
    </source>
</evidence>
<keyword evidence="14" id="KW-1185">Reference proteome</keyword>
<dbReference type="Gene3D" id="1.10.10.10">
    <property type="entry name" value="Winged helix-like DNA-binding domain superfamily/Winged helix DNA-binding domain"/>
    <property type="match status" value="1"/>
</dbReference>
<feature type="region of interest" description="Disordered" evidence="10">
    <location>
        <begin position="54"/>
        <end position="141"/>
    </location>
</feature>
<keyword evidence="4" id="KW-0805">Transcription regulation</keyword>
<reference evidence="13 14" key="1">
    <citation type="journal article" date="2024" name="Nat. Commun.">
        <title>Phylogenomics reveals the evolutionary origins of lichenization in chlorophyte algae.</title>
        <authorList>
            <person name="Puginier C."/>
            <person name="Libourel C."/>
            <person name="Otte J."/>
            <person name="Skaloud P."/>
            <person name="Haon M."/>
            <person name="Grisel S."/>
            <person name="Petersen M."/>
            <person name="Berrin J.G."/>
            <person name="Delaux P.M."/>
            <person name="Dal Grande F."/>
            <person name="Keller J."/>
        </authorList>
    </citation>
    <scope>NUCLEOTIDE SEQUENCE [LARGE SCALE GENOMIC DNA]</scope>
    <source>
        <strain evidence="13 14">SAG 2523</strain>
    </source>
</reference>
<feature type="region of interest" description="Disordered" evidence="10">
    <location>
        <begin position="1"/>
        <end position="24"/>
    </location>
</feature>
<keyword evidence="8" id="KW-0539">Nucleus</keyword>
<dbReference type="PROSITE" id="PS51294">
    <property type="entry name" value="HTH_MYB"/>
    <property type="match status" value="1"/>
</dbReference>
<dbReference type="InterPro" id="IPR005818">
    <property type="entry name" value="Histone_H1/H5_H15"/>
</dbReference>
<evidence type="ECO:0000256" key="3">
    <source>
        <dbReference type="ARBA" id="ARBA00022454"/>
    </source>
</evidence>
<comment type="caution">
    <text evidence="13">The sequence shown here is derived from an EMBL/GenBank/DDBJ whole genome shotgun (WGS) entry which is preliminary data.</text>
</comment>
<feature type="compositionally biased region" description="Basic residues" evidence="10">
    <location>
        <begin position="73"/>
        <end position="104"/>
    </location>
</feature>
<evidence type="ECO:0000256" key="4">
    <source>
        <dbReference type="ARBA" id="ARBA00023015"/>
    </source>
</evidence>
<dbReference type="SMART" id="SM00717">
    <property type="entry name" value="SANT"/>
    <property type="match status" value="1"/>
</dbReference>
<dbReference type="SUPFAM" id="SSF46689">
    <property type="entry name" value="Homeodomain-like"/>
    <property type="match status" value="1"/>
</dbReference>
<protein>
    <recommendedName>
        <fullName evidence="15">MYB transcription factor</fullName>
    </recommendedName>
</protein>
<dbReference type="InterPro" id="IPR001005">
    <property type="entry name" value="SANT/Myb"/>
</dbReference>
<dbReference type="GO" id="GO:0006334">
    <property type="term" value="P:nucleosome assembly"/>
    <property type="evidence" value="ECO:0007669"/>
    <property type="project" value="InterPro"/>
</dbReference>
<dbReference type="InterPro" id="IPR036388">
    <property type="entry name" value="WH-like_DNA-bd_sf"/>
</dbReference>
<dbReference type="GO" id="GO:0003691">
    <property type="term" value="F:double-stranded telomeric DNA binding"/>
    <property type="evidence" value="ECO:0007669"/>
    <property type="project" value="InterPro"/>
</dbReference>
<keyword evidence="6" id="KW-0238">DNA-binding</keyword>
<dbReference type="FunFam" id="1.10.10.60:FF:000168">
    <property type="entry name" value="Telomere repeat-binding factor 1"/>
    <property type="match status" value="1"/>
</dbReference>
<evidence type="ECO:0000256" key="9">
    <source>
        <dbReference type="SAM" id="Coils"/>
    </source>
</evidence>
<feature type="compositionally biased region" description="Acidic residues" evidence="10">
    <location>
        <begin position="109"/>
        <end position="138"/>
    </location>
</feature>
<accession>A0AAW1SLN9</accession>
<dbReference type="CDD" id="cd11660">
    <property type="entry name" value="SANT_TRF"/>
    <property type="match status" value="1"/>
</dbReference>
<proteinExistence type="predicted"/>